<dbReference type="EMBL" id="JAGGLG010000004">
    <property type="protein sequence ID" value="MBP2017324.1"/>
    <property type="molecule type" value="Genomic_DNA"/>
</dbReference>
<evidence type="ECO:0000256" key="1">
    <source>
        <dbReference type="SAM" id="MobiDB-lite"/>
    </source>
</evidence>
<feature type="chain" id="PRO_5047212079" description="SH3b domain-containing protein" evidence="2">
    <location>
        <begin position="20"/>
        <end position="171"/>
    </location>
</feature>
<accession>A0ABS4JP68</accession>
<feature type="region of interest" description="Disordered" evidence="1">
    <location>
        <begin position="20"/>
        <end position="68"/>
    </location>
</feature>
<dbReference type="Proteomes" id="UP001519289">
    <property type="component" value="Unassembled WGS sequence"/>
</dbReference>
<evidence type="ECO:0008006" key="5">
    <source>
        <dbReference type="Google" id="ProtNLM"/>
    </source>
</evidence>
<sequence>MRMKQLVVLALLAALAASCTPGRDGQAVPDGTGTGASQKDAADAPSPQNRKAGTAEEKAPAGPGAGFGVARSPEAVEHIVYNSTMEIPGPGYYAVDLTTGRVETWRLKDQGRVIRCLPGGTRLAIADLFNAPEKLNRAWICDDQHCWAWVRTEEGETGWVSLSTGSVVWAH</sequence>
<dbReference type="RefSeq" id="WP_209465473.1">
    <property type="nucleotide sequence ID" value="NZ_JAGGLG010000004.1"/>
</dbReference>
<dbReference type="PROSITE" id="PS51257">
    <property type="entry name" value="PROKAR_LIPOPROTEIN"/>
    <property type="match status" value="1"/>
</dbReference>
<evidence type="ECO:0000313" key="3">
    <source>
        <dbReference type="EMBL" id="MBP2017324.1"/>
    </source>
</evidence>
<keyword evidence="4" id="KW-1185">Reference proteome</keyword>
<evidence type="ECO:0000256" key="2">
    <source>
        <dbReference type="SAM" id="SignalP"/>
    </source>
</evidence>
<reference evidence="3 4" key="1">
    <citation type="submission" date="2021-03" db="EMBL/GenBank/DDBJ databases">
        <title>Genomic Encyclopedia of Type Strains, Phase IV (KMG-IV): sequencing the most valuable type-strain genomes for metagenomic binning, comparative biology and taxonomic classification.</title>
        <authorList>
            <person name="Goeker M."/>
        </authorList>
    </citation>
    <scope>NUCLEOTIDE SEQUENCE [LARGE SCALE GENOMIC DNA]</scope>
    <source>
        <strain evidence="3 4">DSM 27138</strain>
    </source>
</reference>
<proteinExistence type="predicted"/>
<evidence type="ECO:0000313" key="4">
    <source>
        <dbReference type="Proteomes" id="UP001519289"/>
    </source>
</evidence>
<organism evidence="3 4">
    <name type="scientific">Symbiobacterium terraclitae</name>
    <dbReference type="NCBI Taxonomy" id="557451"/>
    <lineage>
        <taxon>Bacteria</taxon>
        <taxon>Bacillati</taxon>
        <taxon>Bacillota</taxon>
        <taxon>Clostridia</taxon>
        <taxon>Eubacteriales</taxon>
        <taxon>Symbiobacteriaceae</taxon>
        <taxon>Symbiobacterium</taxon>
    </lineage>
</organism>
<feature type="signal peptide" evidence="2">
    <location>
        <begin position="1"/>
        <end position="19"/>
    </location>
</feature>
<keyword evidence="2" id="KW-0732">Signal</keyword>
<name>A0ABS4JP68_9FIRM</name>
<gene>
    <name evidence="3" type="ORF">J2Z79_000707</name>
</gene>
<comment type="caution">
    <text evidence="3">The sequence shown here is derived from an EMBL/GenBank/DDBJ whole genome shotgun (WGS) entry which is preliminary data.</text>
</comment>
<protein>
    <recommendedName>
        <fullName evidence="5">SH3b domain-containing protein</fullName>
    </recommendedName>
</protein>